<evidence type="ECO:0008006" key="4">
    <source>
        <dbReference type="Google" id="ProtNLM"/>
    </source>
</evidence>
<sequence>MAADLLGYAAAADAADFAGAGAGEQASSHIQHLSSVVLNLKHSMHPYAKTDPSPRLRDRVRARSHSASSSLRVFIPAFLSRPANSTPTEEHPQVPSPEPYPIDDDPFACRINPVPSSSCSTATLSTPALSSAGSSPPSPAPTDDDEQDIPILPLPPRKFSAHYHRRRPPLRARPSLPSLSTLAHTELTYIPGSRNSAAARFPVEPWSQDFRIEQSPSHFQFPRSAVYPDPRENSTAENSLGLAELHEYEEAQDLVNGHFQDIIGLDPPFELDTPPVSRRTSMESILEDFESDPLSIPLPPSMPSSPPRSSIASELTITPERLLEFESEFPFTPSRTSFASSLTGFDNFRDTMTSFASTSPPRDSFVSQLSTAAGGSSSNGALSYSGTTSRRNHSRQPSGNEDPRDNGGREPGYPRGNGQGGSGGGGGGGGRRNPRSTEPSDADSASQTSDSESETEKNKKKVPGRATHLVPPSHNALGRARSSSPRGSSSTSSALRSNTISQSNSPPRMPNSARLPPSKPMHVNESDDSDNMPLAQRIPTALTAQKTIRKTEKDASDARRRERIARHYARLEREEREEKEKKEKDVSTLDVPPAVPREGRKRPAILQLDVPAAAAMSGQTSAKVMTPPPLSEGVAPDDLARRLLTVQQATSSADDIARGKSPAVTPGGLKSTGTLSRRPTAPSDRRAKTPDPNQAPPLPYTPLPPPAPWTTTTTAPSLQRRPSQPFAQAPSSSNAVSRSRTVMHTRRRSQSIGAPMQSTAAQASALNTVGSRPAVARSRSVRDIKAAAASTEDVPPVPGISRSRSVRDMKATAASSDAVPPVPAVAQSMGTQRVYINDMQQYRVVELRTGMRARDVLDIVEREGVLSNDAGHANGWALWELSNDFGMERPIREYELISDILETWNKEVQINAFMVKRTPLAPLLLQTAIPPSLPLGNSWVQWEGKKGKWSKRWIQLREQSIFLSKRDNGKDETFLCSLSNFDVYIVTRAQKLPKPFMFAVKSTANLSLFENPSDGVHMFCCDRDQGERLVERILVARSYVLFHERRVLFQTPSGSGGNSNLAVAGGSKSGLSRSSTRRTAPRQVTSPAPLVPNLFPSPWAEGSLLAKATSTDGPSA</sequence>
<feature type="region of interest" description="Disordered" evidence="1">
    <location>
        <begin position="291"/>
        <end position="312"/>
    </location>
</feature>
<feature type="compositionally biased region" description="Low complexity" evidence="1">
    <location>
        <begin position="709"/>
        <end position="733"/>
    </location>
</feature>
<keyword evidence="3" id="KW-1185">Reference proteome</keyword>
<gene>
    <name evidence="2" type="ORF">BOTBODRAFT_36729</name>
</gene>
<dbReference type="PANTHER" id="PTHR38700:SF1">
    <property type="entry name" value="PH DOMAIN-CONTAINING PROTEIN"/>
    <property type="match status" value="1"/>
</dbReference>
<feature type="compositionally biased region" description="Polar residues" evidence="1">
    <location>
        <begin position="750"/>
        <end position="770"/>
    </location>
</feature>
<feature type="region of interest" description="Disordered" evidence="1">
    <location>
        <begin position="82"/>
        <end position="156"/>
    </location>
</feature>
<feature type="compositionally biased region" description="Gly residues" evidence="1">
    <location>
        <begin position="415"/>
        <end position="431"/>
    </location>
</feature>
<evidence type="ECO:0000256" key="1">
    <source>
        <dbReference type="SAM" id="MobiDB-lite"/>
    </source>
</evidence>
<feature type="compositionally biased region" description="Basic and acidic residues" evidence="1">
    <location>
        <begin position="549"/>
        <end position="560"/>
    </location>
</feature>
<reference evidence="3" key="1">
    <citation type="journal article" date="2014" name="Proc. Natl. Acad. Sci. U.S.A.">
        <title>Extensive sampling of basidiomycete genomes demonstrates inadequacy of the white-rot/brown-rot paradigm for wood decay fungi.</title>
        <authorList>
            <person name="Riley R."/>
            <person name="Salamov A.A."/>
            <person name="Brown D.W."/>
            <person name="Nagy L.G."/>
            <person name="Floudas D."/>
            <person name="Held B.W."/>
            <person name="Levasseur A."/>
            <person name="Lombard V."/>
            <person name="Morin E."/>
            <person name="Otillar R."/>
            <person name="Lindquist E.A."/>
            <person name="Sun H."/>
            <person name="LaButti K.M."/>
            <person name="Schmutz J."/>
            <person name="Jabbour D."/>
            <person name="Luo H."/>
            <person name="Baker S.E."/>
            <person name="Pisabarro A.G."/>
            <person name="Walton J.D."/>
            <person name="Blanchette R.A."/>
            <person name="Henrissat B."/>
            <person name="Martin F."/>
            <person name="Cullen D."/>
            <person name="Hibbett D.S."/>
            <person name="Grigoriev I.V."/>
        </authorList>
    </citation>
    <scope>NUCLEOTIDE SEQUENCE [LARGE SCALE GENOMIC DNA]</scope>
    <source>
        <strain evidence="3">FD-172 SS1</strain>
    </source>
</reference>
<dbReference type="InterPro" id="IPR029071">
    <property type="entry name" value="Ubiquitin-like_domsf"/>
</dbReference>
<feature type="compositionally biased region" description="Pro residues" evidence="1">
    <location>
        <begin position="296"/>
        <end position="306"/>
    </location>
</feature>
<proteinExistence type="predicted"/>
<feature type="region of interest" description="Disordered" evidence="1">
    <location>
        <begin position="786"/>
        <end position="805"/>
    </location>
</feature>
<feature type="compositionally biased region" description="Low complexity" evidence="1">
    <location>
        <begin position="370"/>
        <end position="386"/>
    </location>
</feature>
<accession>A0A067M5E5</accession>
<dbReference type="SUPFAM" id="SSF50729">
    <property type="entry name" value="PH domain-like"/>
    <property type="match status" value="1"/>
</dbReference>
<protein>
    <recommendedName>
        <fullName evidence="4">PH domain-containing protein</fullName>
    </recommendedName>
</protein>
<feature type="region of interest" description="Disordered" evidence="1">
    <location>
        <begin position="353"/>
        <end position="779"/>
    </location>
</feature>
<name>A0A067M5E5_BOTB1</name>
<dbReference type="EMBL" id="KL198073">
    <property type="protein sequence ID" value="KDQ09915.1"/>
    <property type="molecule type" value="Genomic_DNA"/>
</dbReference>
<dbReference type="OrthoDB" id="43122at2759"/>
<feature type="compositionally biased region" description="Low complexity" evidence="1">
    <location>
        <begin position="115"/>
        <end position="135"/>
    </location>
</feature>
<feature type="compositionally biased region" description="Pro residues" evidence="1">
    <location>
        <begin position="693"/>
        <end position="708"/>
    </location>
</feature>
<dbReference type="PANTHER" id="PTHR38700">
    <property type="entry name" value="YALI0E22418P"/>
    <property type="match status" value="1"/>
</dbReference>
<organism evidence="2 3">
    <name type="scientific">Botryobasidium botryosum (strain FD-172 SS1)</name>
    <dbReference type="NCBI Taxonomy" id="930990"/>
    <lineage>
        <taxon>Eukaryota</taxon>
        <taxon>Fungi</taxon>
        <taxon>Dikarya</taxon>
        <taxon>Basidiomycota</taxon>
        <taxon>Agaricomycotina</taxon>
        <taxon>Agaricomycetes</taxon>
        <taxon>Cantharellales</taxon>
        <taxon>Botryobasidiaceae</taxon>
        <taxon>Botryobasidium</taxon>
    </lineage>
</organism>
<feature type="compositionally biased region" description="Basic and acidic residues" evidence="1">
    <location>
        <begin position="569"/>
        <end position="587"/>
    </location>
</feature>
<dbReference type="InParanoid" id="A0A067M5E5"/>
<feature type="compositionally biased region" description="Polar residues" evidence="1">
    <location>
        <begin position="353"/>
        <end position="369"/>
    </location>
</feature>
<dbReference type="InterPro" id="IPR011993">
    <property type="entry name" value="PH-like_dom_sf"/>
</dbReference>
<dbReference type="GO" id="GO:0007165">
    <property type="term" value="P:signal transduction"/>
    <property type="evidence" value="ECO:0007669"/>
    <property type="project" value="InterPro"/>
</dbReference>
<dbReference type="Gene3D" id="3.10.20.90">
    <property type="entry name" value="Phosphatidylinositol 3-kinase Catalytic Subunit, Chain A, domain 1"/>
    <property type="match status" value="1"/>
</dbReference>
<dbReference type="Proteomes" id="UP000027195">
    <property type="component" value="Unassembled WGS sequence"/>
</dbReference>
<evidence type="ECO:0000313" key="2">
    <source>
        <dbReference type="EMBL" id="KDQ09915.1"/>
    </source>
</evidence>
<evidence type="ECO:0000313" key="3">
    <source>
        <dbReference type="Proteomes" id="UP000027195"/>
    </source>
</evidence>
<feature type="region of interest" description="Disordered" evidence="1">
    <location>
        <begin position="1059"/>
        <end position="1098"/>
    </location>
</feature>
<dbReference type="HOGENOM" id="CLU_003122_0_0_1"/>
<feature type="compositionally biased region" description="Low complexity" evidence="1">
    <location>
        <begin position="477"/>
        <end position="497"/>
    </location>
</feature>
<dbReference type="SUPFAM" id="SSF54236">
    <property type="entry name" value="Ubiquitin-like"/>
    <property type="match status" value="1"/>
</dbReference>
<dbReference type="AlphaFoldDB" id="A0A067M5E5"/>
<dbReference type="Gene3D" id="2.30.29.30">
    <property type="entry name" value="Pleckstrin-homology domain (PH domain)/Phosphotyrosine-binding domain (PTB)"/>
    <property type="match status" value="1"/>
</dbReference>
<dbReference type="STRING" id="930990.A0A067M5E5"/>